<dbReference type="InterPro" id="IPR009057">
    <property type="entry name" value="Homeodomain-like_sf"/>
</dbReference>
<reference evidence="7" key="1">
    <citation type="journal article" date="2019" name="Int. J. Syst. Evol. Microbiol.">
        <title>The Global Catalogue of Microorganisms (GCM) 10K type strain sequencing project: providing services to taxonomists for standard genome sequencing and annotation.</title>
        <authorList>
            <consortium name="The Broad Institute Genomics Platform"/>
            <consortium name="The Broad Institute Genome Sequencing Center for Infectious Disease"/>
            <person name="Wu L."/>
            <person name="Ma J."/>
        </authorList>
    </citation>
    <scope>NUCLEOTIDE SEQUENCE [LARGE SCALE GENOMIC DNA]</scope>
    <source>
        <strain evidence="7">KCTC 42805</strain>
    </source>
</reference>
<organism evidence="6 7">
    <name type="scientific">Spirosoma soli</name>
    <dbReference type="NCBI Taxonomy" id="1770529"/>
    <lineage>
        <taxon>Bacteria</taxon>
        <taxon>Pseudomonadati</taxon>
        <taxon>Bacteroidota</taxon>
        <taxon>Cytophagia</taxon>
        <taxon>Cytophagales</taxon>
        <taxon>Cytophagaceae</taxon>
        <taxon>Spirosoma</taxon>
    </lineage>
</organism>
<comment type="caution">
    <text evidence="6">The sequence shown here is derived from an EMBL/GenBank/DDBJ whole genome shotgun (WGS) entry which is preliminary data.</text>
</comment>
<evidence type="ECO:0000256" key="3">
    <source>
        <dbReference type="ARBA" id="ARBA00023163"/>
    </source>
</evidence>
<keyword evidence="4" id="KW-0812">Transmembrane</keyword>
<keyword evidence="7" id="KW-1185">Reference proteome</keyword>
<feature type="transmembrane region" description="Helical" evidence="4">
    <location>
        <begin position="6"/>
        <end position="25"/>
    </location>
</feature>
<evidence type="ECO:0000256" key="1">
    <source>
        <dbReference type="ARBA" id="ARBA00023015"/>
    </source>
</evidence>
<feature type="transmembrane region" description="Helical" evidence="4">
    <location>
        <begin position="105"/>
        <end position="128"/>
    </location>
</feature>
<feature type="transmembrane region" description="Helical" evidence="4">
    <location>
        <begin position="222"/>
        <end position="239"/>
    </location>
</feature>
<dbReference type="SMART" id="SM00342">
    <property type="entry name" value="HTH_ARAC"/>
    <property type="match status" value="1"/>
</dbReference>
<dbReference type="InterPro" id="IPR020449">
    <property type="entry name" value="Tscrpt_reg_AraC-type_HTH"/>
</dbReference>
<keyword evidence="4" id="KW-0472">Membrane</keyword>
<gene>
    <name evidence="6" type="ORF">ACFSUS_12195</name>
</gene>
<sequence length="387" mass="44259">MTISPFDLLLLLGMSQGFILASLLWFNRKGNRLSNRLLAWVIGLLALASLGVSVPIRNNWVNLALDLLPFINAMPLGPLIYFYTKSVLDPTFRLGKWERIQFYPVLIDWGAKLIGWTFVIGALAGAWPSNSGLKWGEVMDEYNTYSDIPRWLSMAVYLVLAKRWLDRHTPTGKGYKVERQQQNVRWVRQLLIIMLVFQVVWFIHLVPYIIPGTRSALLDKFGWYPIYIPIAVLIYWIGLKGYLHARSSSVEPVVRKASTTTLPNETVNQVVESLKKAMAKDKLYLDPELTVDKVGRHLQMPPKTISFVLNQYLQKSFNTFVNEYRIEAVKQRLTDPASEHLTLTGIAFECGFNSQATFQRTFKQMMGVSPTEYVAKQTKTTLKSGFE</sequence>
<evidence type="ECO:0000259" key="5">
    <source>
        <dbReference type="PROSITE" id="PS01124"/>
    </source>
</evidence>
<dbReference type="PROSITE" id="PS01124">
    <property type="entry name" value="HTH_ARAC_FAMILY_2"/>
    <property type="match status" value="1"/>
</dbReference>
<protein>
    <submittedName>
        <fullName evidence="6">Helix-turn-helix domain-containing protein</fullName>
    </submittedName>
</protein>
<feature type="transmembrane region" description="Helical" evidence="4">
    <location>
        <begin position="148"/>
        <end position="165"/>
    </location>
</feature>
<dbReference type="Gene3D" id="1.10.10.60">
    <property type="entry name" value="Homeodomain-like"/>
    <property type="match status" value="1"/>
</dbReference>
<evidence type="ECO:0000313" key="6">
    <source>
        <dbReference type="EMBL" id="MFD2571400.1"/>
    </source>
</evidence>
<evidence type="ECO:0000313" key="7">
    <source>
        <dbReference type="Proteomes" id="UP001597469"/>
    </source>
</evidence>
<proteinExistence type="predicted"/>
<accession>A0ABW5M2Z2</accession>
<keyword evidence="1" id="KW-0805">Transcription regulation</keyword>
<dbReference type="Pfam" id="PF12833">
    <property type="entry name" value="HTH_18"/>
    <property type="match status" value="1"/>
</dbReference>
<feature type="transmembrane region" description="Helical" evidence="4">
    <location>
        <begin position="37"/>
        <end position="57"/>
    </location>
</feature>
<dbReference type="InterPro" id="IPR018062">
    <property type="entry name" value="HTH_AraC-typ_CS"/>
</dbReference>
<keyword evidence="4" id="KW-1133">Transmembrane helix</keyword>
<dbReference type="PANTHER" id="PTHR43280:SF29">
    <property type="entry name" value="ARAC-FAMILY TRANSCRIPTIONAL REGULATOR"/>
    <property type="match status" value="1"/>
</dbReference>
<keyword evidence="2" id="KW-0238">DNA-binding</keyword>
<dbReference type="PROSITE" id="PS00041">
    <property type="entry name" value="HTH_ARAC_FAMILY_1"/>
    <property type="match status" value="1"/>
</dbReference>
<evidence type="ECO:0000256" key="4">
    <source>
        <dbReference type="SAM" id="Phobius"/>
    </source>
</evidence>
<dbReference type="PRINTS" id="PR00032">
    <property type="entry name" value="HTHARAC"/>
</dbReference>
<evidence type="ECO:0000256" key="2">
    <source>
        <dbReference type="ARBA" id="ARBA00023125"/>
    </source>
</evidence>
<dbReference type="SUPFAM" id="SSF46689">
    <property type="entry name" value="Homeodomain-like"/>
    <property type="match status" value="1"/>
</dbReference>
<dbReference type="EMBL" id="JBHULN010000006">
    <property type="protein sequence ID" value="MFD2571400.1"/>
    <property type="molecule type" value="Genomic_DNA"/>
</dbReference>
<dbReference type="Proteomes" id="UP001597469">
    <property type="component" value="Unassembled WGS sequence"/>
</dbReference>
<feature type="domain" description="HTH araC/xylS-type" evidence="5">
    <location>
        <begin position="268"/>
        <end position="376"/>
    </location>
</feature>
<dbReference type="RefSeq" id="WP_381522909.1">
    <property type="nucleotide sequence ID" value="NZ_JBHULN010000006.1"/>
</dbReference>
<feature type="transmembrane region" description="Helical" evidence="4">
    <location>
        <begin position="63"/>
        <end position="84"/>
    </location>
</feature>
<name>A0ABW5M2Z2_9BACT</name>
<dbReference type="PANTHER" id="PTHR43280">
    <property type="entry name" value="ARAC-FAMILY TRANSCRIPTIONAL REGULATOR"/>
    <property type="match status" value="1"/>
</dbReference>
<feature type="transmembrane region" description="Helical" evidence="4">
    <location>
        <begin position="186"/>
        <end position="210"/>
    </location>
</feature>
<dbReference type="InterPro" id="IPR018060">
    <property type="entry name" value="HTH_AraC"/>
</dbReference>
<keyword evidence="3" id="KW-0804">Transcription</keyword>